<dbReference type="InterPro" id="IPR028098">
    <property type="entry name" value="Glyco_trans_4-like_N"/>
</dbReference>
<feature type="domain" description="Glycosyl transferase family 1" evidence="3">
    <location>
        <begin position="204"/>
        <end position="363"/>
    </location>
</feature>
<accession>A0A933W8Y6</accession>
<dbReference type="SUPFAM" id="SSF53756">
    <property type="entry name" value="UDP-Glycosyltransferase/glycogen phosphorylase"/>
    <property type="match status" value="1"/>
</dbReference>
<sequence length="391" mass="43391">MNAPRTPRVPRVAVVTTVHRWGDPRVFERETAAWLEWGCEVHVFVPAAAPPAREGWSDTPLLHVHALPLPNGRSERMRLALGVGDRVAAVAREGAFDLVHFHDPELILAMAGLALRWPRTYFLYDIHEDLPLEVYSKEWIPAFLRPLVSALTSAMWTGAAALFEGFAPATEAIARRWPAGRTRIVHNYPKSLFEAPEGAPAPIDRDRLLFVGALTEVRGIREMLGAVRSLRAAHPSLRLDLVGPIKDASLGELVAAATAQGWCRHTPWLPPEQLAAFCRGAAVGLVPYLPIRDHLEALPTKIFEYMAMGIPILASDFPLWRDLIANSGCGRVAAPTETALGEALRAMLADPAALERCAERGRKSYRAGFRWESEREQLRWHFERATSGERT</sequence>
<protein>
    <submittedName>
        <fullName evidence="5">Glycosyltransferase</fullName>
    </submittedName>
</protein>
<name>A0A933W8Y6_UNCEI</name>
<evidence type="ECO:0000256" key="1">
    <source>
        <dbReference type="ARBA" id="ARBA00022676"/>
    </source>
</evidence>
<evidence type="ECO:0000256" key="2">
    <source>
        <dbReference type="ARBA" id="ARBA00022679"/>
    </source>
</evidence>
<organism evidence="5 6">
    <name type="scientific">Eiseniibacteriota bacterium</name>
    <dbReference type="NCBI Taxonomy" id="2212470"/>
    <lineage>
        <taxon>Bacteria</taxon>
        <taxon>Candidatus Eiseniibacteriota</taxon>
    </lineage>
</organism>
<reference evidence="5" key="1">
    <citation type="submission" date="2020-07" db="EMBL/GenBank/DDBJ databases">
        <title>Huge and variable diversity of episymbiotic CPR bacteria and DPANN archaea in groundwater ecosystems.</title>
        <authorList>
            <person name="He C.Y."/>
            <person name="Keren R."/>
            <person name="Whittaker M."/>
            <person name="Farag I.F."/>
            <person name="Doudna J."/>
            <person name="Cate J.H.D."/>
            <person name="Banfield J.F."/>
        </authorList>
    </citation>
    <scope>NUCLEOTIDE SEQUENCE</scope>
    <source>
        <strain evidence="5">NC_groundwater_1813_Pr3_B-0.1um_71_17</strain>
    </source>
</reference>
<dbReference type="InterPro" id="IPR001296">
    <property type="entry name" value="Glyco_trans_1"/>
</dbReference>
<feature type="domain" description="Glycosyltransferase subfamily 4-like N-terminal" evidence="4">
    <location>
        <begin position="27"/>
        <end position="187"/>
    </location>
</feature>
<evidence type="ECO:0000313" key="5">
    <source>
        <dbReference type="EMBL" id="MBI5169451.1"/>
    </source>
</evidence>
<dbReference type="PANTHER" id="PTHR12526">
    <property type="entry name" value="GLYCOSYLTRANSFERASE"/>
    <property type="match status" value="1"/>
</dbReference>
<evidence type="ECO:0000313" key="6">
    <source>
        <dbReference type="Proteomes" id="UP000696931"/>
    </source>
</evidence>
<dbReference type="Pfam" id="PF13579">
    <property type="entry name" value="Glyco_trans_4_4"/>
    <property type="match status" value="1"/>
</dbReference>
<keyword evidence="1" id="KW-0328">Glycosyltransferase</keyword>
<dbReference type="Proteomes" id="UP000696931">
    <property type="component" value="Unassembled WGS sequence"/>
</dbReference>
<proteinExistence type="predicted"/>
<dbReference type="Pfam" id="PF00534">
    <property type="entry name" value="Glycos_transf_1"/>
    <property type="match status" value="1"/>
</dbReference>
<dbReference type="EMBL" id="JACRIW010000054">
    <property type="protein sequence ID" value="MBI5169451.1"/>
    <property type="molecule type" value="Genomic_DNA"/>
</dbReference>
<evidence type="ECO:0000259" key="4">
    <source>
        <dbReference type="Pfam" id="PF13579"/>
    </source>
</evidence>
<dbReference type="Gene3D" id="3.40.50.2000">
    <property type="entry name" value="Glycogen Phosphorylase B"/>
    <property type="match status" value="2"/>
</dbReference>
<dbReference type="AlphaFoldDB" id="A0A933W8Y6"/>
<comment type="caution">
    <text evidence="5">The sequence shown here is derived from an EMBL/GenBank/DDBJ whole genome shotgun (WGS) entry which is preliminary data.</text>
</comment>
<keyword evidence="2" id="KW-0808">Transferase</keyword>
<gene>
    <name evidence="5" type="ORF">HZA61_08190</name>
</gene>
<dbReference type="PANTHER" id="PTHR12526:SF629">
    <property type="entry name" value="TEICHURONIC ACID BIOSYNTHESIS GLYCOSYLTRANSFERASE TUAH-RELATED"/>
    <property type="match status" value="1"/>
</dbReference>
<evidence type="ECO:0000259" key="3">
    <source>
        <dbReference type="Pfam" id="PF00534"/>
    </source>
</evidence>
<dbReference type="GO" id="GO:0016757">
    <property type="term" value="F:glycosyltransferase activity"/>
    <property type="evidence" value="ECO:0007669"/>
    <property type="project" value="UniProtKB-KW"/>
</dbReference>